<feature type="region of interest" description="Disordered" evidence="3">
    <location>
        <begin position="306"/>
        <end position="327"/>
    </location>
</feature>
<dbReference type="PANTHER" id="PTHR10048:SF14">
    <property type="entry name" value="LD28067P"/>
    <property type="match status" value="1"/>
</dbReference>
<dbReference type="InterPro" id="IPR011009">
    <property type="entry name" value="Kinase-like_dom_sf"/>
</dbReference>
<dbReference type="PANTHER" id="PTHR10048">
    <property type="entry name" value="PHOSPHATIDYLINOSITOL KINASE"/>
    <property type="match status" value="1"/>
</dbReference>
<dbReference type="InterPro" id="IPR015433">
    <property type="entry name" value="PI3/4_kinase"/>
</dbReference>
<dbReference type="GO" id="GO:0005886">
    <property type="term" value="C:plasma membrane"/>
    <property type="evidence" value="ECO:0007669"/>
    <property type="project" value="TreeGrafter"/>
</dbReference>
<dbReference type="GO" id="GO:0016477">
    <property type="term" value="P:cell migration"/>
    <property type="evidence" value="ECO:0007669"/>
    <property type="project" value="TreeGrafter"/>
</dbReference>
<dbReference type="AlphaFoldDB" id="A0A6B2L911"/>
<organism evidence="5">
    <name type="scientific">Arcella intermedia</name>
    <dbReference type="NCBI Taxonomy" id="1963864"/>
    <lineage>
        <taxon>Eukaryota</taxon>
        <taxon>Amoebozoa</taxon>
        <taxon>Tubulinea</taxon>
        <taxon>Elardia</taxon>
        <taxon>Arcellinida</taxon>
        <taxon>Sphaerothecina</taxon>
        <taxon>Arcellidae</taxon>
        <taxon>Arcella</taxon>
    </lineage>
</organism>
<reference evidence="5" key="1">
    <citation type="journal article" date="2020" name="J. Eukaryot. Microbiol.">
        <title>De novo Sequencing, Assembly and Annotation of the Transcriptome for the Free-Living Testate Amoeba Arcella intermedia.</title>
        <authorList>
            <person name="Ribeiro G.M."/>
            <person name="Porfirio-Sousa A.L."/>
            <person name="Maurer-Alcala X.X."/>
            <person name="Katz L.A."/>
            <person name="Lahr D.J.G."/>
        </authorList>
    </citation>
    <scope>NUCLEOTIDE SEQUENCE</scope>
</reference>
<evidence type="ECO:0000313" key="5">
    <source>
        <dbReference type="EMBL" id="NDV33380.1"/>
    </source>
</evidence>
<dbReference type="Pfam" id="PF00454">
    <property type="entry name" value="PI3_PI4_kinase"/>
    <property type="match status" value="1"/>
</dbReference>
<feature type="domain" description="PI3K/PI4K catalytic" evidence="4">
    <location>
        <begin position="1"/>
        <end position="203"/>
    </location>
</feature>
<evidence type="ECO:0000256" key="2">
    <source>
        <dbReference type="ARBA" id="ARBA00022777"/>
    </source>
</evidence>
<sequence>MFSVFNDLWSTAPIPLKPFIHTYKCLPVTDKFGLVECVSNVSPVIDFDWEGITDLGADQKDVFICSLAGSYLASFVLGIRDRHEDNMLMKNKHIFFHIDFSHLWNNAPLLDAPRIAIPDGVKSALSAEEWKRFESVIMDGFLVLHKAGKLITNTAITLFKYISDASKIEEFIQSDKSLMLDCTPERALCQFREAFLQSFGSLRTKIKNSLHKMGKDSPDTKTRSTRSYSEKHNSNDPRTPTNTLCVSDTSHSKAHQPNEGPPRSGRLSCTTYSPPALPPIPKHQLPKELGRAVTSPLRKIRHRGESAPVPYLPNNTHIGNTSSELIH</sequence>
<dbReference type="PROSITE" id="PS00916">
    <property type="entry name" value="PI3_4_KINASE_2"/>
    <property type="match status" value="1"/>
</dbReference>
<evidence type="ECO:0000256" key="3">
    <source>
        <dbReference type="SAM" id="MobiDB-lite"/>
    </source>
</evidence>
<dbReference type="InterPro" id="IPR036940">
    <property type="entry name" value="PI3/4_kinase_cat_sf"/>
</dbReference>
<dbReference type="InterPro" id="IPR018936">
    <property type="entry name" value="PI3/4_kinase_CS"/>
</dbReference>
<dbReference type="SUPFAM" id="SSF56112">
    <property type="entry name" value="Protein kinase-like (PK-like)"/>
    <property type="match status" value="1"/>
</dbReference>
<dbReference type="GO" id="GO:0035005">
    <property type="term" value="F:1-phosphatidylinositol-4-phosphate 3-kinase activity"/>
    <property type="evidence" value="ECO:0007669"/>
    <property type="project" value="TreeGrafter"/>
</dbReference>
<feature type="region of interest" description="Disordered" evidence="3">
    <location>
        <begin position="210"/>
        <end position="288"/>
    </location>
</feature>
<evidence type="ECO:0000256" key="1">
    <source>
        <dbReference type="ARBA" id="ARBA00022679"/>
    </source>
</evidence>
<feature type="compositionally biased region" description="Polar residues" evidence="3">
    <location>
        <begin position="313"/>
        <end position="327"/>
    </location>
</feature>
<dbReference type="GO" id="GO:0048015">
    <property type="term" value="P:phosphatidylinositol-mediated signaling"/>
    <property type="evidence" value="ECO:0007669"/>
    <property type="project" value="TreeGrafter"/>
</dbReference>
<dbReference type="GO" id="GO:0016303">
    <property type="term" value="F:1-phosphatidylinositol-3-kinase activity"/>
    <property type="evidence" value="ECO:0007669"/>
    <property type="project" value="TreeGrafter"/>
</dbReference>
<dbReference type="Gene3D" id="1.10.1070.11">
    <property type="entry name" value="Phosphatidylinositol 3-/4-kinase, catalytic domain"/>
    <property type="match status" value="1"/>
</dbReference>
<dbReference type="EMBL" id="GIBP01004411">
    <property type="protein sequence ID" value="NDV33380.1"/>
    <property type="molecule type" value="Transcribed_RNA"/>
</dbReference>
<proteinExistence type="predicted"/>
<protein>
    <recommendedName>
        <fullName evidence="4">PI3K/PI4K catalytic domain-containing protein</fullName>
    </recommendedName>
</protein>
<dbReference type="InterPro" id="IPR000403">
    <property type="entry name" value="PI3/4_kinase_cat_dom"/>
</dbReference>
<dbReference type="GO" id="GO:0043491">
    <property type="term" value="P:phosphatidylinositol 3-kinase/protein kinase B signal transduction"/>
    <property type="evidence" value="ECO:0007669"/>
    <property type="project" value="TreeGrafter"/>
</dbReference>
<feature type="compositionally biased region" description="Polar residues" evidence="3">
    <location>
        <begin position="236"/>
        <end position="249"/>
    </location>
</feature>
<keyword evidence="1" id="KW-0808">Transferase</keyword>
<name>A0A6B2L911_9EUKA</name>
<feature type="compositionally biased region" description="Basic and acidic residues" evidence="3">
    <location>
        <begin position="213"/>
        <end position="235"/>
    </location>
</feature>
<keyword evidence="2" id="KW-0418">Kinase</keyword>
<dbReference type="GO" id="GO:0005942">
    <property type="term" value="C:phosphatidylinositol 3-kinase complex"/>
    <property type="evidence" value="ECO:0007669"/>
    <property type="project" value="TreeGrafter"/>
</dbReference>
<accession>A0A6B2L911</accession>
<dbReference type="GO" id="GO:0005737">
    <property type="term" value="C:cytoplasm"/>
    <property type="evidence" value="ECO:0007669"/>
    <property type="project" value="TreeGrafter"/>
</dbReference>
<dbReference type="PROSITE" id="PS50290">
    <property type="entry name" value="PI3_4_KINASE_3"/>
    <property type="match status" value="1"/>
</dbReference>
<dbReference type="SMART" id="SM00146">
    <property type="entry name" value="PI3Kc"/>
    <property type="match status" value="1"/>
</dbReference>
<evidence type="ECO:0000259" key="4">
    <source>
        <dbReference type="PROSITE" id="PS50290"/>
    </source>
</evidence>